<keyword evidence="9" id="KW-1185">Reference proteome</keyword>
<evidence type="ECO:0000259" key="7">
    <source>
        <dbReference type="PROSITE" id="PS51462"/>
    </source>
</evidence>
<dbReference type="OrthoDB" id="8594221at2"/>
<dbReference type="EMBL" id="SMRS01000001">
    <property type="protein sequence ID" value="KAA0876380.1"/>
    <property type="molecule type" value="Genomic_DNA"/>
</dbReference>
<dbReference type="InterPro" id="IPR000086">
    <property type="entry name" value="NUDIX_hydrolase_dom"/>
</dbReference>
<comment type="caution">
    <text evidence="8">The sequence shown here is derived from an EMBL/GenBank/DDBJ whole genome shotgun (WGS) entry which is preliminary data.</text>
</comment>
<organism evidence="8 9">
    <name type="scientific">Nitrincola tapanii</name>
    <dbReference type="NCBI Taxonomy" id="1708751"/>
    <lineage>
        <taxon>Bacteria</taxon>
        <taxon>Pseudomonadati</taxon>
        <taxon>Pseudomonadota</taxon>
        <taxon>Gammaproteobacteria</taxon>
        <taxon>Oceanospirillales</taxon>
        <taxon>Oceanospirillaceae</taxon>
        <taxon>Nitrincola</taxon>
    </lineage>
</organism>
<dbReference type="PANTHER" id="PTHR43222">
    <property type="entry name" value="NUDIX HYDROLASE 23"/>
    <property type="match status" value="1"/>
</dbReference>
<evidence type="ECO:0000256" key="4">
    <source>
        <dbReference type="ARBA" id="ARBA00015552"/>
    </source>
</evidence>
<comment type="similarity">
    <text evidence="2 6">Belongs to the Nudix hydrolase family. NudJ subfamily.</text>
</comment>
<proteinExistence type="inferred from homology"/>
<keyword evidence="6" id="KW-0460">Magnesium</keyword>
<feature type="domain" description="Nudix hydrolase" evidence="7">
    <location>
        <begin position="4"/>
        <end position="129"/>
    </location>
</feature>
<dbReference type="InterPro" id="IPR015797">
    <property type="entry name" value="NUDIX_hydrolase-like_dom_sf"/>
</dbReference>
<dbReference type="SUPFAM" id="SSF55811">
    <property type="entry name" value="Nudix"/>
    <property type="match status" value="1"/>
</dbReference>
<evidence type="ECO:0000313" key="9">
    <source>
        <dbReference type="Proteomes" id="UP000325302"/>
    </source>
</evidence>
<name>A0A5A9W6F6_9GAMM</name>
<dbReference type="RefSeq" id="WP_149389629.1">
    <property type="nucleotide sequence ID" value="NZ_SMRS01000001.1"/>
</dbReference>
<keyword evidence="5 6" id="KW-0378">Hydrolase</keyword>
<dbReference type="Pfam" id="PF00293">
    <property type="entry name" value="NUDIX"/>
    <property type="match status" value="1"/>
</dbReference>
<evidence type="ECO:0000256" key="2">
    <source>
        <dbReference type="ARBA" id="ARBA00007608"/>
    </source>
</evidence>
<protein>
    <recommendedName>
        <fullName evidence="4 6">Phosphatase NudJ</fullName>
        <ecNumber evidence="6">3.6.1.-</ecNumber>
    </recommendedName>
</protein>
<reference evidence="8 9" key="1">
    <citation type="submission" date="2019-03" db="EMBL/GenBank/DDBJ databases">
        <title>Nitrincola sp. nov. isolated from an Indian soda lake.</title>
        <authorList>
            <person name="Joshi A."/>
            <person name="Thite S.V."/>
            <person name="Joseph N."/>
            <person name="Dhotre D."/>
            <person name="Moorthy M."/>
            <person name="Shouche Y.S."/>
        </authorList>
    </citation>
    <scope>NUCLEOTIDE SEQUENCE [LARGE SCALE GENOMIC DNA]</scope>
    <source>
        <strain evidence="8 9">MEB193</strain>
    </source>
</reference>
<evidence type="ECO:0000256" key="5">
    <source>
        <dbReference type="ARBA" id="ARBA00022801"/>
    </source>
</evidence>
<dbReference type="GO" id="GO:0017110">
    <property type="term" value="F:nucleoside diphosphate phosphatase activity"/>
    <property type="evidence" value="ECO:0007669"/>
    <property type="project" value="InterPro"/>
</dbReference>
<dbReference type="CDD" id="cd03675">
    <property type="entry name" value="NUDIX_Hydrolase"/>
    <property type="match status" value="1"/>
</dbReference>
<comment type="subunit">
    <text evidence="3 6">Monomer.</text>
</comment>
<dbReference type="InterPro" id="IPR020084">
    <property type="entry name" value="NUDIX_hydrolase_CS"/>
</dbReference>
<evidence type="ECO:0000256" key="3">
    <source>
        <dbReference type="ARBA" id="ARBA00011245"/>
    </source>
</evidence>
<dbReference type="GO" id="GO:0017111">
    <property type="term" value="F:ribonucleoside triphosphate phosphatase activity"/>
    <property type="evidence" value="ECO:0007669"/>
    <property type="project" value="InterPro"/>
</dbReference>
<dbReference type="PROSITE" id="PS00893">
    <property type="entry name" value="NUDIX_BOX"/>
    <property type="match status" value="1"/>
</dbReference>
<dbReference type="PROSITE" id="PS51462">
    <property type="entry name" value="NUDIX"/>
    <property type="match status" value="1"/>
</dbReference>
<dbReference type="EC" id="3.6.1.-" evidence="6"/>
<evidence type="ECO:0000313" key="8">
    <source>
        <dbReference type="EMBL" id="KAA0876380.1"/>
    </source>
</evidence>
<dbReference type="InterPro" id="IPR033713">
    <property type="entry name" value="NudJ"/>
</dbReference>
<comment type="cofactor">
    <cofactor evidence="1 6">
        <name>Mg(2+)</name>
        <dbReference type="ChEBI" id="CHEBI:18420"/>
    </cofactor>
</comment>
<evidence type="ECO:0000256" key="1">
    <source>
        <dbReference type="ARBA" id="ARBA00001946"/>
    </source>
</evidence>
<dbReference type="Proteomes" id="UP000325302">
    <property type="component" value="Unassembled WGS sequence"/>
</dbReference>
<dbReference type="GO" id="GO:0004787">
    <property type="term" value="F:thiamine diphosphate phosphatase activity"/>
    <property type="evidence" value="ECO:0007669"/>
    <property type="project" value="InterPro"/>
</dbReference>
<evidence type="ECO:0000256" key="6">
    <source>
        <dbReference type="RuleBase" id="RU364043"/>
    </source>
</evidence>
<accession>A0A5A9W6F6</accession>
<dbReference type="AlphaFoldDB" id="A0A5A9W6F6"/>
<dbReference type="Gene3D" id="3.90.79.10">
    <property type="entry name" value="Nucleoside Triphosphate Pyrophosphohydrolase"/>
    <property type="match status" value="1"/>
</dbReference>
<gene>
    <name evidence="6" type="primary">nudJ</name>
    <name evidence="8" type="ORF">E1H14_01245</name>
</gene>
<dbReference type="PANTHER" id="PTHR43222:SF11">
    <property type="entry name" value="PHOSPHATASE NUDJ"/>
    <property type="match status" value="1"/>
</dbReference>
<sequence>MRFLPHVTVAALIEQEGRFLLVEEGDPKAPVFNQPAGHIEARETPAAACIREALEETGWSVEPLYLLGIYLLDLGPEKTYYRFGFVAKAIEKISDDLDQGILGRHWLTLEEIRTLHQQGRLRSDLVMQLIEDYLAGRQFPLDLIRT</sequence>